<accession>A0A1J7IZ93</accession>
<organism evidence="2 3">
    <name type="scientific">Coniochaeta ligniaria NRRL 30616</name>
    <dbReference type="NCBI Taxonomy" id="1408157"/>
    <lineage>
        <taxon>Eukaryota</taxon>
        <taxon>Fungi</taxon>
        <taxon>Dikarya</taxon>
        <taxon>Ascomycota</taxon>
        <taxon>Pezizomycotina</taxon>
        <taxon>Sordariomycetes</taxon>
        <taxon>Sordariomycetidae</taxon>
        <taxon>Coniochaetales</taxon>
        <taxon>Coniochaetaceae</taxon>
        <taxon>Coniochaeta</taxon>
    </lineage>
</organism>
<evidence type="ECO:0000313" key="3">
    <source>
        <dbReference type="Proteomes" id="UP000182658"/>
    </source>
</evidence>
<gene>
    <name evidence="2" type="ORF">CONLIGDRAFT_720032</name>
</gene>
<dbReference type="Proteomes" id="UP000182658">
    <property type="component" value="Unassembled WGS sequence"/>
</dbReference>
<dbReference type="STRING" id="1408157.A0A1J7IZ93"/>
<keyword evidence="3" id="KW-1185">Reference proteome</keyword>
<name>A0A1J7IZ93_9PEZI</name>
<evidence type="ECO:0000313" key="2">
    <source>
        <dbReference type="EMBL" id="OIW22196.1"/>
    </source>
</evidence>
<proteinExistence type="predicted"/>
<feature type="compositionally biased region" description="Basic and acidic residues" evidence="1">
    <location>
        <begin position="207"/>
        <end position="217"/>
    </location>
</feature>
<feature type="region of interest" description="Disordered" evidence="1">
    <location>
        <begin position="195"/>
        <end position="217"/>
    </location>
</feature>
<protein>
    <submittedName>
        <fullName evidence="2">Uncharacterized protein</fullName>
    </submittedName>
</protein>
<evidence type="ECO:0000256" key="1">
    <source>
        <dbReference type="SAM" id="MobiDB-lite"/>
    </source>
</evidence>
<dbReference type="InParanoid" id="A0A1J7IZ93"/>
<dbReference type="AlphaFoldDB" id="A0A1J7IZ93"/>
<sequence length="327" mass="36316">MPVLSRAQNRARLALQLAPAFLPVVLLSPEQSDGSCGPRFRIRRQRAEGVSHVKRCTSSSTHQSLISDFDVQHTADAEKLEEYVGRYEESTVHPGYQAWHSLVVSYSAKLCVLNFQLLPRESLNDDVVIETEDRRPFSHHRHDLSLGLEDNSGDAQDGTASRTRLLARVFASSTAQSTICDKWNPVPGVCPDAPSSHGYQGGVQDPTEEKGLWPGRRGGEESSEKYFRLPLLLCYNWSPANRGSTSLPDLKTWRKIALWSTLSSAAAVVLSSERRMEALSWAFARSTSFVPPSEYFRAASPAPADSYTERTNVAVGLVEEGTLFRRH</sequence>
<reference evidence="2 3" key="1">
    <citation type="submission" date="2016-10" db="EMBL/GenBank/DDBJ databases">
        <title>Draft genome sequence of Coniochaeta ligniaria NRRL30616, a lignocellulolytic fungus for bioabatement of inhibitors in plant biomass hydrolysates.</title>
        <authorList>
            <consortium name="DOE Joint Genome Institute"/>
            <person name="Jimenez D.J."/>
            <person name="Hector R.E."/>
            <person name="Riley R."/>
            <person name="Sun H."/>
            <person name="Grigoriev I.V."/>
            <person name="Van Elsas J.D."/>
            <person name="Nichols N.N."/>
        </authorList>
    </citation>
    <scope>NUCLEOTIDE SEQUENCE [LARGE SCALE GENOMIC DNA]</scope>
    <source>
        <strain evidence="2 3">NRRL 30616</strain>
    </source>
</reference>
<dbReference type="EMBL" id="KV875139">
    <property type="protein sequence ID" value="OIW22196.1"/>
    <property type="molecule type" value="Genomic_DNA"/>
</dbReference>
<dbReference type="OrthoDB" id="21615at2759"/>